<protein>
    <submittedName>
        <fullName evidence="2">Uncharacterized protein</fullName>
    </submittedName>
</protein>
<evidence type="ECO:0000313" key="2">
    <source>
        <dbReference type="EMBL" id="TQS83467.1"/>
    </source>
</evidence>
<gene>
    <name evidence="2" type="ORF">A3207_07680</name>
</gene>
<sequence>MKFEFAGTKWFLLLVAFIVPLILLLVSIFTGTGICSVVFFIVWIGAIFLIFYLPRFSENEE</sequence>
<accession>A0A8J8TDR3</accession>
<organism evidence="2 3">
    <name type="scientific">Candidatus Methanomassiliicoccus intestinalis</name>
    <dbReference type="NCBI Taxonomy" id="1406512"/>
    <lineage>
        <taxon>Archaea</taxon>
        <taxon>Methanobacteriati</taxon>
        <taxon>Thermoplasmatota</taxon>
        <taxon>Thermoplasmata</taxon>
        <taxon>Methanomassiliicoccales</taxon>
        <taxon>Methanomassiliicoccaceae</taxon>
        <taxon>Methanomassiliicoccus</taxon>
    </lineage>
</organism>
<evidence type="ECO:0000313" key="3">
    <source>
        <dbReference type="Proteomes" id="UP000752814"/>
    </source>
</evidence>
<proteinExistence type="predicted"/>
<comment type="caution">
    <text evidence="2">The sequence shown here is derived from an EMBL/GenBank/DDBJ whole genome shotgun (WGS) entry which is preliminary data.</text>
</comment>
<dbReference type="AlphaFoldDB" id="A0A8J8TDR3"/>
<dbReference type="RefSeq" id="WP_020449152.1">
    <property type="nucleotide sequence ID" value="NZ_CAYAXV010000005.1"/>
</dbReference>
<name>A0A8J8TDR3_9ARCH</name>
<dbReference type="EMBL" id="LVVT01000010">
    <property type="protein sequence ID" value="TQS83467.1"/>
    <property type="molecule type" value="Genomic_DNA"/>
</dbReference>
<keyword evidence="1" id="KW-0472">Membrane</keyword>
<feature type="transmembrane region" description="Helical" evidence="1">
    <location>
        <begin position="12"/>
        <end position="30"/>
    </location>
</feature>
<evidence type="ECO:0000256" key="1">
    <source>
        <dbReference type="SAM" id="Phobius"/>
    </source>
</evidence>
<reference evidence="2" key="1">
    <citation type="submission" date="2016-03" db="EMBL/GenBank/DDBJ databases">
        <authorList>
            <person name="Borrel G."/>
            <person name="Mccann A."/>
            <person name="O'Toole P.W."/>
        </authorList>
    </citation>
    <scope>NUCLEOTIDE SEQUENCE</scope>
    <source>
        <strain evidence="2">183</strain>
    </source>
</reference>
<feature type="transmembrane region" description="Helical" evidence="1">
    <location>
        <begin position="36"/>
        <end position="53"/>
    </location>
</feature>
<dbReference type="GeneID" id="41323684"/>
<keyword evidence="1" id="KW-1133">Transmembrane helix</keyword>
<keyword evidence="1" id="KW-0812">Transmembrane</keyword>
<dbReference type="Proteomes" id="UP000752814">
    <property type="component" value="Unassembled WGS sequence"/>
</dbReference>